<evidence type="ECO:0000259" key="12">
    <source>
        <dbReference type="Pfam" id="PF03264"/>
    </source>
</evidence>
<evidence type="ECO:0000256" key="8">
    <source>
        <dbReference type="ARBA" id="ARBA00022982"/>
    </source>
</evidence>
<dbReference type="Gene3D" id="1.10.3820.10">
    <property type="entry name" value="Di-heme elbow motif domain"/>
    <property type="match status" value="1"/>
</dbReference>
<keyword evidence="8" id="KW-0249">Electron transport</keyword>
<keyword evidence="11" id="KW-0472">Membrane</keyword>
<dbReference type="InterPro" id="IPR036280">
    <property type="entry name" value="Multihaem_cyt_sf"/>
</dbReference>
<evidence type="ECO:0000256" key="5">
    <source>
        <dbReference type="ARBA" id="ARBA00022617"/>
    </source>
</evidence>
<evidence type="ECO:0000256" key="2">
    <source>
        <dbReference type="ARBA" id="ARBA00007395"/>
    </source>
</evidence>
<dbReference type="Proteomes" id="UP000178735">
    <property type="component" value="Unassembled WGS sequence"/>
</dbReference>
<keyword evidence="4" id="KW-1003">Cell membrane</keyword>
<dbReference type="InterPro" id="IPR038266">
    <property type="entry name" value="NapC/NirT_cytc_sf"/>
</dbReference>
<dbReference type="InterPro" id="IPR051174">
    <property type="entry name" value="Cytochrome_c-type_ET"/>
</dbReference>
<dbReference type="GO" id="GO:0009055">
    <property type="term" value="F:electron transfer activity"/>
    <property type="evidence" value="ECO:0007669"/>
    <property type="project" value="TreeGrafter"/>
</dbReference>
<evidence type="ECO:0000313" key="14">
    <source>
        <dbReference type="Proteomes" id="UP000178735"/>
    </source>
</evidence>
<dbReference type="PANTHER" id="PTHR30333:SF1">
    <property type="entry name" value="CYTOCHROME C-TYPE PROTEIN NAPC"/>
    <property type="match status" value="1"/>
</dbReference>
<evidence type="ECO:0000256" key="11">
    <source>
        <dbReference type="ARBA" id="ARBA00023136"/>
    </source>
</evidence>
<evidence type="ECO:0000256" key="6">
    <source>
        <dbReference type="ARBA" id="ARBA00022692"/>
    </source>
</evidence>
<evidence type="ECO:0000256" key="3">
    <source>
        <dbReference type="ARBA" id="ARBA00022448"/>
    </source>
</evidence>
<comment type="caution">
    <text evidence="13">The sequence shown here is derived from an EMBL/GenBank/DDBJ whole genome shotgun (WGS) entry which is preliminary data.</text>
</comment>
<dbReference type="SUPFAM" id="SSF48695">
    <property type="entry name" value="Multiheme cytochromes"/>
    <property type="match status" value="1"/>
</dbReference>
<evidence type="ECO:0000256" key="10">
    <source>
        <dbReference type="ARBA" id="ARBA00023004"/>
    </source>
</evidence>
<dbReference type="GO" id="GO:0046872">
    <property type="term" value="F:metal ion binding"/>
    <property type="evidence" value="ECO:0007669"/>
    <property type="project" value="UniProtKB-KW"/>
</dbReference>
<dbReference type="AlphaFoldDB" id="A0A1F7WQI5"/>
<dbReference type="GO" id="GO:0005886">
    <property type="term" value="C:plasma membrane"/>
    <property type="evidence" value="ECO:0007669"/>
    <property type="project" value="UniProtKB-SubCell"/>
</dbReference>
<evidence type="ECO:0000313" key="13">
    <source>
        <dbReference type="EMBL" id="OGM04438.1"/>
    </source>
</evidence>
<dbReference type="Pfam" id="PF03264">
    <property type="entry name" value="Cytochrom_NNT"/>
    <property type="match status" value="1"/>
</dbReference>
<proteinExistence type="inferred from homology"/>
<keyword evidence="7" id="KW-0479">Metal-binding</keyword>
<protein>
    <recommendedName>
        <fullName evidence="12">NapC/NirT cytochrome c N-terminal domain-containing protein</fullName>
    </recommendedName>
</protein>
<evidence type="ECO:0000256" key="7">
    <source>
        <dbReference type="ARBA" id="ARBA00022723"/>
    </source>
</evidence>
<evidence type="ECO:0000256" key="1">
    <source>
        <dbReference type="ARBA" id="ARBA00004236"/>
    </source>
</evidence>
<evidence type="ECO:0000256" key="4">
    <source>
        <dbReference type="ARBA" id="ARBA00022475"/>
    </source>
</evidence>
<dbReference type="EMBL" id="MGFH01000143">
    <property type="protein sequence ID" value="OGM04438.1"/>
    <property type="molecule type" value="Genomic_DNA"/>
</dbReference>
<feature type="domain" description="NapC/NirT cytochrome c N-terminal" evidence="12">
    <location>
        <begin position="3"/>
        <end position="107"/>
    </location>
</feature>
<name>A0A1F7WQI5_9BACT</name>
<evidence type="ECO:0000256" key="9">
    <source>
        <dbReference type="ARBA" id="ARBA00022989"/>
    </source>
</evidence>
<keyword evidence="5" id="KW-0349">Heme</keyword>
<dbReference type="InterPro" id="IPR005126">
    <property type="entry name" value="NapC/NirT_cyt_c_N"/>
</dbReference>
<organism evidence="13 14">
    <name type="scientific">Candidatus Wallbacteria bacterium GWC2_49_35</name>
    <dbReference type="NCBI Taxonomy" id="1817813"/>
    <lineage>
        <taxon>Bacteria</taxon>
        <taxon>Candidatus Walliibacteriota</taxon>
    </lineage>
</organism>
<dbReference type="GO" id="GO:0009061">
    <property type="term" value="P:anaerobic respiration"/>
    <property type="evidence" value="ECO:0007669"/>
    <property type="project" value="TreeGrafter"/>
</dbReference>
<dbReference type="STRING" id="1817813.A2008_13770"/>
<accession>A0A1F7WQI5</accession>
<dbReference type="PANTHER" id="PTHR30333">
    <property type="entry name" value="CYTOCHROME C-TYPE PROTEIN"/>
    <property type="match status" value="1"/>
</dbReference>
<keyword evidence="10" id="KW-0408">Iron</keyword>
<keyword evidence="3" id="KW-0813">Transport</keyword>
<comment type="similarity">
    <text evidence="2">Belongs to the NapC/NirT/NrfH family.</text>
</comment>
<gene>
    <name evidence="13" type="ORF">A2008_13770</name>
</gene>
<keyword evidence="9" id="KW-1133">Transmembrane helix</keyword>
<comment type="subcellular location">
    <subcellularLocation>
        <location evidence="1">Cell membrane</location>
    </subcellularLocation>
</comment>
<reference evidence="13 14" key="1">
    <citation type="journal article" date="2016" name="Nat. Commun.">
        <title>Thousands of microbial genomes shed light on interconnected biogeochemical processes in an aquifer system.</title>
        <authorList>
            <person name="Anantharaman K."/>
            <person name="Brown C.T."/>
            <person name="Hug L.A."/>
            <person name="Sharon I."/>
            <person name="Castelle C.J."/>
            <person name="Probst A.J."/>
            <person name="Thomas B.C."/>
            <person name="Singh A."/>
            <person name="Wilkins M.J."/>
            <person name="Karaoz U."/>
            <person name="Brodie E.L."/>
            <person name="Williams K.H."/>
            <person name="Hubbard S.S."/>
            <person name="Banfield J.F."/>
        </authorList>
    </citation>
    <scope>NUCLEOTIDE SEQUENCE [LARGE SCALE GENOMIC DNA]</scope>
</reference>
<sequence>MLAAVLLCAGAAAGAYIVFMPGGLYEYSESPEFCAKCHLHDGHYKDFNHAAAHRGKKCVDCHLPNDNKIEHLFWKSVDGNKDLALFFTGNFSDTPRLSAHGKKVVQNNCIRCHSEVVFKLDMAGRDCVSCHRSIRHKTAGIF</sequence>
<keyword evidence="6" id="KW-0812">Transmembrane</keyword>